<gene>
    <name evidence="2" type="ORF">FNV43_RR16505</name>
</gene>
<dbReference type="InterPro" id="IPR044702">
    <property type="entry name" value="AGP23/40"/>
</dbReference>
<keyword evidence="1" id="KW-1133">Transmembrane helix</keyword>
<dbReference type="Proteomes" id="UP000796880">
    <property type="component" value="Unassembled WGS sequence"/>
</dbReference>
<dbReference type="PANTHER" id="PTHR34672">
    <property type="entry name" value="POLLEN-SPECIFIC ARABINOGALACTA PROTEIN BAN102"/>
    <property type="match status" value="1"/>
</dbReference>
<dbReference type="PANTHER" id="PTHR34672:SF2">
    <property type="entry name" value="ARABINOGALACTAN PROTEIN 23"/>
    <property type="match status" value="1"/>
</dbReference>
<keyword evidence="3" id="KW-1185">Reference proteome</keyword>
<keyword evidence="1" id="KW-0472">Membrane</keyword>
<evidence type="ECO:0000313" key="2">
    <source>
        <dbReference type="EMBL" id="KAF3442589.1"/>
    </source>
</evidence>
<name>A0A8K0GYX1_9ROSA</name>
<accession>A0A8K0GYX1</accession>
<protein>
    <recommendedName>
        <fullName evidence="4">Arabinogalactan peptide 23-like</fullName>
    </recommendedName>
</protein>
<feature type="transmembrane region" description="Helical" evidence="1">
    <location>
        <begin position="46"/>
        <end position="63"/>
    </location>
</feature>
<reference evidence="2" key="1">
    <citation type="submission" date="2020-03" db="EMBL/GenBank/DDBJ databases">
        <title>A high-quality chromosome-level genome assembly of a woody plant with both climbing and erect habits, Rhamnella rubrinervis.</title>
        <authorList>
            <person name="Lu Z."/>
            <person name="Yang Y."/>
            <person name="Zhu X."/>
            <person name="Sun Y."/>
        </authorList>
    </citation>
    <scope>NUCLEOTIDE SEQUENCE</scope>
    <source>
        <strain evidence="2">BYM</strain>
        <tissue evidence="2">Leaf</tissue>
    </source>
</reference>
<organism evidence="2 3">
    <name type="scientific">Rhamnella rubrinervis</name>
    <dbReference type="NCBI Taxonomy" id="2594499"/>
    <lineage>
        <taxon>Eukaryota</taxon>
        <taxon>Viridiplantae</taxon>
        <taxon>Streptophyta</taxon>
        <taxon>Embryophyta</taxon>
        <taxon>Tracheophyta</taxon>
        <taxon>Spermatophyta</taxon>
        <taxon>Magnoliopsida</taxon>
        <taxon>eudicotyledons</taxon>
        <taxon>Gunneridae</taxon>
        <taxon>Pentapetalae</taxon>
        <taxon>rosids</taxon>
        <taxon>fabids</taxon>
        <taxon>Rosales</taxon>
        <taxon>Rhamnaceae</taxon>
        <taxon>rhamnoid group</taxon>
        <taxon>Rhamneae</taxon>
        <taxon>Rhamnella</taxon>
    </lineage>
</organism>
<evidence type="ECO:0008006" key="4">
    <source>
        <dbReference type="Google" id="ProtNLM"/>
    </source>
</evidence>
<keyword evidence="1" id="KW-0812">Transmembrane</keyword>
<comment type="caution">
    <text evidence="2">The sequence shown here is derived from an EMBL/GenBank/DDBJ whole genome shotgun (WGS) entry which is preliminary data.</text>
</comment>
<evidence type="ECO:0000256" key="1">
    <source>
        <dbReference type="SAM" id="Phobius"/>
    </source>
</evidence>
<evidence type="ECO:0000313" key="3">
    <source>
        <dbReference type="Proteomes" id="UP000796880"/>
    </source>
</evidence>
<dbReference type="EMBL" id="VOIH02000007">
    <property type="protein sequence ID" value="KAF3442589.1"/>
    <property type="molecule type" value="Genomic_DNA"/>
</dbReference>
<sequence>MDMRKVSFAVIVAAASMSAAMAADEVLGSPAPAPGPSSGASATLPVVGSLVGASIVSFFAYYLS</sequence>
<dbReference type="AlphaFoldDB" id="A0A8K0GYX1"/>
<proteinExistence type="predicted"/>